<accession>A0A1Y1Q8V2</accession>
<proteinExistence type="predicted"/>
<dbReference type="SUPFAM" id="SSF50118">
    <property type="entry name" value="Cell growth inhibitor/plasmid maintenance toxic component"/>
    <property type="match status" value="1"/>
</dbReference>
<organism evidence="1 2">
    <name type="scientific">Thiothrix lacustris</name>
    <dbReference type="NCBI Taxonomy" id="525917"/>
    <lineage>
        <taxon>Bacteria</taxon>
        <taxon>Pseudomonadati</taxon>
        <taxon>Pseudomonadota</taxon>
        <taxon>Gammaproteobacteria</taxon>
        <taxon>Thiotrichales</taxon>
        <taxon>Thiotrichaceae</taxon>
        <taxon>Thiothrix</taxon>
    </lineage>
</organism>
<dbReference type="AlphaFoldDB" id="A0A1Y1Q8V2"/>
<dbReference type="Pfam" id="PF02452">
    <property type="entry name" value="PemK_toxin"/>
    <property type="match status" value="1"/>
</dbReference>
<sequence length="109" mass="11335">MACKAGEIAVIPFPFADLSSTKKRPVLVLTAPDSNGDFVCLAVTSQGYHDGAVLLEQGGMLSGSLPKTSWVRTDKVFTLSATMIIKTVGQVQAALLGAAINGLCNTIKP</sequence>
<protein>
    <recommendedName>
        <fullName evidence="3">Growth inhibitor PemK</fullName>
    </recommendedName>
</protein>
<dbReference type="InterPro" id="IPR011067">
    <property type="entry name" value="Plasmid_toxin/cell-grow_inhib"/>
</dbReference>
<evidence type="ECO:0000313" key="1">
    <source>
        <dbReference type="EMBL" id="OQW99874.1"/>
    </source>
</evidence>
<dbReference type="InterPro" id="IPR003477">
    <property type="entry name" value="PemK-like"/>
</dbReference>
<dbReference type="GO" id="GO:0003677">
    <property type="term" value="F:DNA binding"/>
    <property type="evidence" value="ECO:0007669"/>
    <property type="project" value="InterPro"/>
</dbReference>
<dbReference type="EMBL" id="MTEJ01000679">
    <property type="protein sequence ID" value="OQW99874.1"/>
    <property type="molecule type" value="Genomic_DNA"/>
</dbReference>
<comment type="caution">
    <text evidence="1">The sequence shown here is derived from an EMBL/GenBank/DDBJ whole genome shotgun (WGS) entry which is preliminary data.</text>
</comment>
<gene>
    <name evidence="1" type="ORF">BWK73_49655</name>
</gene>
<evidence type="ECO:0008006" key="3">
    <source>
        <dbReference type="Google" id="ProtNLM"/>
    </source>
</evidence>
<reference evidence="1 2" key="1">
    <citation type="submission" date="2017-01" db="EMBL/GenBank/DDBJ databases">
        <title>Novel large sulfur bacteria in the metagenomes of groundwater-fed chemosynthetic microbial mats in the Lake Huron basin.</title>
        <authorList>
            <person name="Sharrar A.M."/>
            <person name="Flood B.E."/>
            <person name="Bailey J.V."/>
            <person name="Jones D.S."/>
            <person name="Biddanda B."/>
            <person name="Ruberg S.A."/>
            <person name="Marcus D.N."/>
            <person name="Dick G.J."/>
        </authorList>
    </citation>
    <scope>NUCLEOTIDE SEQUENCE [LARGE SCALE GENOMIC DNA]</scope>
    <source>
        <strain evidence="1">A8</strain>
    </source>
</reference>
<evidence type="ECO:0000313" key="2">
    <source>
        <dbReference type="Proteomes" id="UP000192491"/>
    </source>
</evidence>
<name>A0A1Y1Q8V2_9GAMM</name>
<dbReference type="Proteomes" id="UP000192491">
    <property type="component" value="Unassembled WGS sequence"/>
</dbReference>
<dbReference type="Gene3D" id="2.30.30.110">
    <property type="match status" value="1"/>
</dbReference>